<dbReference type="Proteomes" id="UP000053825">
    <property type="component" value="Unassembled WGS sequence"/>
</dbReference>
<name>A0A0L7R4X7_9HYME</name>
<gene>
    <name evidence="2" type="ORF">WH47_12731</name>
</gene>
<evidence type="ECO:0000313" key="3">
    <source>
        <dbReference type="Proteomes" id="UP000053825"/>
    </source>
</evidence>
<proteinExistence type="predicted"/>
<reference evidence="2 3" key="1">
    <citation type="submission" date="2015-07" db="EMBL/GenBank/DDBJ databases">
        <title>The genome of Habropoda laboriosa.</title>
        <authorList>
            <person name="Pan H."/>
            <person name="Kapheim K."/>
        </authorList>
    </citation>
    <scope>NUCLEOTIDE SEQUENCE [LARGE SCALE GENOMIC DNA]</scope>
    <source>
        <strain evidence="2">0110345459</strain>
    </source>
</reference>
<organism evidence="2 3">
    <name type="scientific">Habropoda laboriosa</name>
    <dbReference type="NCBI Taxonomy" id="597456"/>
    <lineage>
        <taxon>Eukaryota</taxon>
        <taxon>Metazoa</taxon>
        <taxon>Ecdysozoa</taxon>
        <taxon>Arthropoda</taxon>
        <taxon>Hexapoda</taxon>
        <taxon>Insecta</taxon>
        <taxon>Pterygota</taxon>
        <taxon>Neoptera</taxon>
        <taxon>Endopterygota</taxon>
        <taxon>Hymenoptera</taxon>
        <taxon>Apocrita</taxon>
        <taxon>Aculeata</taxon>
        <taxon>Apoidea</taxon>
        <taxon>Anthophila</taxon>
        <taxon>Apidae</taxon>
        <taxon>Habropoda</taxon>
    </lineage>
</organism>
<protein>
    <submittedName>
        <fullName evidence="2">Uncharacterized protein</fullName>
    </submittedName>
</protein>
<dbReference type="AlphaFoldDB" id="A0A0L7R4X7"/>
<evidence type="ECO:0000256" key="1">
    <source>
        <dbReference type="SAM" id="MobiDB-lite"/>
    </source>
</evidence>
<keyword evidence="3" id="KW-1185">Reference proteome</keyword>
<feature type="region of interest" description="Disordered" evidence="1">
    <location>
        <begin position="22"/>
        <end position="55"/>
    </location>
</feature>
<feature type="compositionally biased region" description="Basic and acidic residues" evidence="1">
    <location>
        <begin position="23"/>
        <end position="32"/>
    </location>
</feature>
<dbReference type="EMBL" id="KQ414654">
    <property type="protein sequence ID" value="KOC65932.1"/>
    <property type="molecule type" value="Genomic_DNA"/>
</dbReference>
<evidence type="ECO:0000313" key="2">
    <source>
        <dbReference type="EMBL" id="KOC65932.1"/>
    </source>
</evidence>
<accession>A0A0L7R4X7</accession>
<sequence>MHLVTIAFGDRDQPTIICSTSRFQREGEDGSGQRRKRISPRPRTEGNVAASTISI</sequence>